<comment type="caution">
    <text evidence="2">The sequence shown here is derived from an EMBL/GenBank/DDBJ whole genome shotgun (WGS) entry which is preliminary data.</text>
</comment>
<sequence>MPLKGIKVVELSHLVAGPHCCQMLADEGAQVIKVEPPGGELTRHRQPTRQAADGEVTAYYASLNRDKESVVLDLKNPEGARVLAKLLETADVFVTNMRTSALERLGFHPNALHERYPRLVIACISGFGMENSGEHADRAGLAMVAEAMAGATGLTRDHSGNAVWCGFALGDIMAGVSAHAAILLALRNQERYGIGRVIDVGLVECMLPMVSVALGRVQIEDKETSDFAGSNNFHGVPYGAFPAADGAVNIGCNRDDFWRRLCVAMGRPELASDERYATYSDRVKHQREVHTITEAFTRAHTRAEIAAKLIDVDVPVAGILSMREVVADEYLHKRGALRQVDDGFGGTFTLPANAAWLDNTAHTPRVPRLGEQRDAVLARELSLSAVDIARLERAGAFGTAKVAKSSDSKPAASSMLD</sequence>
<evidence type="ECO:0000313" key="2">
    <source>
        <dbReference type="EMBL" id="MDF3839890.1"/>
    </source>
</evidence>
<protein>
    <submittedName>
        <fullName evidence="2">CoA transferase</fullName>
    </submittedName>
</protein>
<name>A0ABT6B4U4_9BURK</name>
<dbReference type="RefSeq" id="WP_276269475.1">
    <property type="nucleotide sequence ID" value="NZ_JARJLM010000718.1"/>
</dbReference>
<dbReference type="InterPro" id="IPR044855">
    <property type="entry name" value="CoA-Trfase_III_dom3_sf"/>
</dbReference>
<dbReference type="InterPro" id="IPR003673">
    <property type="entry name" value="CoA-Trfase_fam_III"/>
</dbReference>
<dbReference type="EMBL" id="JARJLM010000718">
    <property type="protein sequence ID" value="MDF3839890.1"/>
    <property type="molecule type" value="Genomic_DNA"/>
</dbReference>
<keyword evidence="1 2" id="KW-0808">Transferase</keyword>
<reference evidence="2 3" key="1">
    <citation type="submission" date="2023-03" db="EMBL/GenBank/DDBJ databases">
        <title>Draft assemblies of triclosan tolerant bacteria isolated from returned activated sludge.</title>
        <authorList>
            <person name="Van Hamelsveld S."/>
        </authorList>
    </citation>
    <scope>NUCLEOTIDE SEQUENCE [LARGE SCALE GENOMIC DNA]</scope>
    <source>
        <strain evidence="2 3">GW210010_S58</strain>
    </source>
</reference>
<dbReference type="Gene3D" id="3.30.1540.10">
    <property type="entry name" value="formyl-coa transferase, domain 3"/>
    <property type="match status" value="1"/>
</dbReference>
<dbReference type="Gene3D" id="3.40.50.10540">
    <property type="entry name" value="Crotonobetainyl-coa:carnitine coa-transferase, domain 1"/>
    <property type="match status" value="1"/>
</dbReference>
<keyword evidence="3" id="KW-1185">Reference proteome</keyword>
<dbReference type="PANTHER" id="PTHR48207:SF3">
    <property type="entry name" value="SUCCINATE--HYDROXYMETHYLGLUTARATE COA-TRANSFERASE"/>
    <property type="match status" value="1"/>
</dbReference>
<dbReference type="PANTHER" id="PTHR48207">
    <property type="entry name" value="SUCCINATE--HYDROXYMETHYLGLUTARATE COA-TRANSFERASE"/>
    <property type="match status" value="1"/>
</dbReference>
<proteinExistence type="predicted"/>
<dbReference type="InterPro" id="IPR023606">
    <property type="entry name" value="CoA-Trfase_III_dom_1_sf"/>
</dbReference>
<evidence type="ECO:0000313" key="3">
    <source>
        <dbReference type="Proteomes" id="UP001216674"/>
    </source>
</evidence>
<dbReference type="SUPFAM" id="SSF89796">
    <property type="entry name" value="CoA-transferase family III (CaiB/BaiF)"/>
    <property type="match status" value="1"/>
</dbReference>
<gene>
    <name evidence="2" type="ORF">P3W85_44200</name>
</gene>
<dbReference type="Pfam" id="PF02515">
    <property type="entry name" value="CoA_transf_3"/>
    <property type="match status" value="1"/>
</dbReference>
<organism evidence="2 3">
    <name type="scientific">Cupriavidus basilensis</name>
    <dbReference type="NCBI Taxonomy" id="68895"/>
    <lineage>
        <taxon>Bacteria</taxon>
        <taxon>Pseudomonadati</taxon>
        <taxon>Pseudomonadota</taxon>
        <taxon>Betaproteobacteria</taxon>
        <taxon>Burkholderiales</taxon>
        <taxon>Burkholderiaceae</taxon>
        <taxon>Cupriavidus</taxon>
    </lineage>
</organism>
<evidence type="ECO:0000256" key="1">
    <source>
        <dbReference type="ARBA" id="ARBA00022679"/>
    </source>
</evidence>
<dbReference type="Proteomes" id="UP001216674">
    <property type="component" value="Unassembled WGS sequence"/>
</dbReference>
<dbReference type="GO" id="GO:0016740">
    <property type="term" value="F:transferase activity"/>
    <property type="evidence" value="ECO:0007669"/>
    <property type="project" value="UniProtKB-KW"/>
</dbReference>
<accession>A0ABT6B4U4</accession>
<dbReference type="InterPro" id="IPR050483">
    <property type="entry name" value="CoA-transferase_III_domain"/>
</dbReference>